<evidence type="ECO:0000313" key="2">
    <source>
        <dbReference type="EMBL" id="GJJ15015.1"/>
    </source>
</evidence>
<gene>
    <name evidence="2" type="ORF">Clacol_009288</name>
</gene>
<dbReference type="Proteomes" id="UP001050691">
    <property type="component" value="Unassembled WGS sequence"/>
</dbReference>
<keyword evidence="3" id="KW-1185">Reference proteome</keyword>
<sequence length="443" mass="50436">MITTDHRLTISMEGAFFWIAPQTEEIDPSLLHAPPLPERVKHVFLSSSISLTISPDRVKSRPKSHNGGNRSFFQRYRRKAASETGHEATASTTGTTTQDSKTSFSFSFPLPIMSDSRDKEVPSTFQASHLRQGKVRGRWFAEGVQIAYRLVVRLEPKGDPDENAYQEVLEAPIIIEREVPELTPVPPPPDSWSHYELTPVNPADFICTISLPKPLEFARSDLIPFYLFITTFEDSKHLAPSIVKESIIRVSIIRLLHLDSGMAFQAPEPRARYPEDDIIAGQEKEKRPRRKMGRARALLHRMSTRTPKIFKWNRKPKPPPSSGESDDTTDYSIVAQAMKEKPLPELPADDDIIHEEVIFTTTSEGFPKRVGRRSRRSSYQPEVIANSDGVYKGELRLRNELLNSISWPGISVTYFIEAVVYFRDSVLQMREELYVIEPYLTES</sequence>
<feature type="compositionally biased region" description="Low complexity" evidence="1">
    <location>
        <begin position="87"/>
        <end position="97"/>
    </location>
</feature>
<proteinExistence type="predicted"/>
<name>A0AAV5AKS3_9AGAM</name>
<comment type="caution">
    <text evidence="2">The sequence shown here is derived from an EMBL/GenBank/DDBJ whole genome shotgun (WGS) entry which is preliminary data.</text>
</comment>
<evidence type="ECO:0008006" key="4">
    <source>
        <dbReference type="Google" id="ProtNLM"/>
    </source>
</evidence>
<reference evidence="2" key="1">
    <citation type="submission" date="2021-10" db="EMBL/GenBank/DDBJ databases">
        <title>De novo Genome Assembly of Clathrus columnatus (Basidiomycota, Fungi) Using Illumina and Nanopore Sequence Data.</title>
        <authorList>
            <person name="Ogiso-Tanaka E."/>
            <person name="Itagaki H."/>
            <person name="Hosoya T."/>
            <person name="Hosaka K."/>
        </authorList>
    </citation>
    <scope>NUCLEOTIDE SEQUENCE</scope>
    <source>
        <strain evidence="2">MO-923</strain>
    </source>
</reference>
<evidence type="ECO:0000313" key="3">
    <source>
        <dbReference type="Proteomes" id="UP001050691"/>
    </source>
</evidence>
<evidence type="ECO:0000256" key="1">
    <source>
        <dbReference type="SAM" id="MobiDB-lite"/>
    </source>
</evidence>
<dbReference type="EMBL" id="BPWL01000010">
    <property type="protein sequence ID" value="GJJ15015.1"/>
    <property type="molecule type" value="Genomic_DNA"/>
</dbReference>
<dbReference type="AlphaFoldDB" id="A0AAV5AKS3"/>
<feature type="region of interest" description="Disordered" evidence="1">
    <location>
        <begin position="78"/>
        <end position="102"/>
    </location>
</feature>
<accession>A0AAV5AKS3</accession>
<protein>
    <recommendedName>
        <fullName evidence="4">Arrestin-like N-terminal domain-containing protein</fullName>
    </recommendedName>
</protein>
<organism evidence="2 3">
    <name type="scientific">Clathrus columnatus</name>
    <dbReference type="NCBI Taxonomy" id="1419009"/>
    <lineage>
        <taxon>Eukaryota</taxon>
        <taxon>Fungi</taxon>
        <taxon>Dikarya</taxon>
        <taxon>Basidiomycota</taxon>
        <taxon>Agaricomycotina</taxon>
        <taxon>Agaricomycetes</taxon>
        <taxon>Phallomycetidae</taxon>
        <taxon>Phallales</taxon>
        <taxon>Clathraceae</taxon>
        <taxon>Clathrus</taxon>
    </lineage>
</organism>